<dbReference type="EMBL" id="PNEN01001689">
    <property type="protein sequence ID" value="PPJ52527.1"/>
    <property type="molecule type" value="Genomic_DNA"/>
</dbReference>
<evidence type="ECO:0000313" key="2">
    <source>
        <dbReference type="Proteomes" id="UP000237631"/>
    </source>
</evidence>
<dbReference type="STRING" id="357750.A0A2S6BYH5"/>
<dbReference type="AlphaFoldDB" id="A0A2S6BYH5"/>
<dbReference type="OrthoDB" id="194358at2759"/>
<proteinExistence type="predicted"/>
<name>A0A2S6BYH5_9PEZI</name>
<reference evidence="2" key="1">
    <citation type="journal article" date="2017" name="bioRxiv">
        <title>Conservation of a gene cluster reveals novel cercosporin biosynthetic mechanisms and extends production to the genus Colletotrichum.</title>
        <authorList>
            <person name="de Jonge R."/>
            <person name="Ebert M.K."/>
            <person name="Huitt-Roehl C.R."/>
            <person name="Pal P."/>
            <person name="Suttle J.C."/>
            <person name="Spanner R.E."/>
            <person name="Neubauer J.D."/>
            <person name="Jurick W.M.II."/>
            <person name="Stott K.A."/>
            <person name="Secor G.A."/>
            <person name="Thomma B.P.H.J."/>
            <person name="Van de Peer Y."/>
            <person name="Townsend C.A."/>
            <person name="Bolton M.D."/>
        </authorList>
    </citation>
    <scope>NUCLEOTIDE SEQUENCE [LARGE SCALE GENOMIC DNA]</scope>
    <source>
        <strain evidence="2">CBS538.71</strain>
    </source>
</reference>
<protein>
    <submittedName>
        <fullName evidence="1">Uncharacterized protein</fullName>
    </submittedName>
</protein>
<keyword evidence="2" id="KW-1185">Reference proteome</keyword>
<comment type="caution">
    <text evidence="1">The sequence shown here is derived from an EMBL/GenBank/DDBJ whole genome shotgun (WGS) entry which is preliminary data.</text>
</comment>
<organism evidence="1 2">
    <name type="scientific">Cercospora berteroae</name>
    <dbReference type="NCBI Taxonomy" id="357750"/>
    <lineage>
        <taxon>Eukaryota</taxon>
        <taxon>Fungi</taxon>
        <taxon>Dikarya</taxon>
        <taxon>Ascomycota</taxon>
        <taxon>Pezizomycotina</taxon>
        <taxon>Dothideomycetes</taxon>
        <taxon>Dothideomycetidae</taxon>
        <taxon>Mycosphaerellales</taxon>
        <taxon>Mycosphaerellaceae</taxon>
        <taxon>Cercospora</taxon>
    </lineage>
</organism>
<gene>
    <name evidence="1" type="ORF">CBER1_10254</name>
</gene>
<sequence length="466" mass="52334">MPSLEMTCNHMELYGAKRCSQTPSDVCNSIRAICSWEVLPRSYKAEAQLPSAHPERPSKGGSALYREIGTPRPVLNVRILVVHVETSLRGSAETATAFYAINAGIFKSHTTLARLREMAKRTNELRSRWLLYTFSDVVVYVLHNPKVFQNVLKKLVAWGAASLEKSLNSPRLPHAILVLNMCSADCSEWEADATTDSVLNDCDANSGLGCIPHFRALANVWRDSAGEEIQTAHELLLKYYSSFTVVRIPKGEGRFNLLDQQAALLQRVISNKCAESFLAKQKWHMPITTDGMNQYLQAGLDHFARTLTELFDFIKIELENNPPPEDFADHMYAVILLTRQEQPDRPPKAFLSDIGRVIAWPVADLLRGYKPSLKAVFTEFCDRYWPCSFQNRHFQQCRNSRAGHEAKGHQNAAGKPIGTGAHVFGIDITNFENEWFSAIEQRVLDMHDALQSPDNNSSIQAKSGTI</sequence>
<evidence type="ECO:0000313" key="1">
    <source>
        <dbReference type="EMBL" id="PPJ52527.1"/>
    </source>
</evidence>
<dbReference type="Proteomes" id="UP000237631">
    <property type="component" value="Unassembled WGS sequence"/>
</dbReference>
<accession>A0A2S6BYH5</accession>